<name>A0A1H6E8W1_9ACTN</name>
<organism evidence="3 4">
    <name type="scientific">Actinacidiphila yanglinensis</name>
    <dbReference type="NCBI Taxonomy" id="310779"/>
    <lineage>
        <taxon>Bacteria</taxon>
        <taxon>Bacillati</taxon>
        <taxon>Actinomycetota</taxon>
        <taxon>Actinomycetes</taxon>
        <taxon>Kitasatosporales</taxon>
        <taxon>Streptomycetaceae</taxon>
        <taxon>Actinacidiphila</taxon>
    </lineage>
</organism>
<keyword evidence="4" id="KW-1185">Reference proteome</keyword>
<keyword evidence="2" id="KW-0812">Transmembrane</keyword>
<reference evidence="3 4" key="1">
    <citation type="submission" date="2016-10" db="EMBL/GenBank/DDBJ databases">
        <authorList>
            <person name="de Groot N.N."/>
        </authorList>
    </citation>
    <scope>NUCLEOTIDE SEQUENCE [LARGE SCALE GENOMIC DNA]</scope>
    <source>
        <strain evidence="3 4">CGMCC 4.2023</strain>
    </source>
</reference>
<dbReference type="RefSeq" id="WP_103890728.1">
    <property type="nucleotide sequence ID" value="NZ_FNVU01000029.1"/>
</dbReference>
<evidence type="ECO:0000256" key="2">
    <source>
        <dbReference type="SAM" id="Phobius"/>
    </source>
</evidence>
<protein>
    <submittedName>
        <fullName evidence="3">Uncharacterized protein</fullName>
    </submittedName>
</protein>
<sequence length="132" mass="13917">MSFPFVPPPYPPRPTGHHATCPDPGRHQGARAAAIIATVVTGILAAVYTLRFHSTDGIAADRTLTWMLARPTWVIGAATIASIASLRLPARLHHAPLRWIALSLAIGIAAVLAALTAEFGGYLLLGLLMASH</sequence>
<dbReference type="EMBL" id="FNVU01000029">
    <property type="protein sequence ID" value="SEG94190.1"/>
    <property type="molecule type" value="Genomic_DNA"/>
</dbReference>
<keyword evidence="2" id="KW-1133">Transmembrane helix</keyword>
<feature type="region of interest" description="Disordered" evidence="1">
    <location>
        <begin position="1"/>
        <end position="26"/>
    </location>
</feature>
<feature type="compositionally biased region" description="Pro residues" evidence="1">
    <location>
        <begin position="1"/>
        <end position="14"/>
    </location>
</feature>
<evidence type="ECO:0000313" key="3">
    <source>
        <dbReference type="EMBL" id="SEG94190.1"/>
    </source>
</evidence>
<proteinExistence type="predicted"/>
<gene>
    <name evidence="3" type="ORF">SAMN05216223_12971</name>
</gene>
<feature type="transmembrane region" description="Helical" evidence="2">
    <location>
        <begin position="32"/>
        <end position="50"/>
    </location>
</feature>
<feature type="transmembrane region" description="Helical" evidence="2">
    <location>
        <begin position="71"/>
        <end position="88"/>
    </location>
</feature>
<evidence type="ECO:0000313" key="4">
    <source>
        <dbReference type="Proteomes" id="UP000236754"/>
    </source>
</evidence>
<keyword evidence="2" id="KW-0472">Membrane</keyword>
<feature type="transmembrane region" description="Helical" evidence="2">
    <location>
        <begin position="100"/>
        <end position="125"/>
    </location>
</feature>
<dbReference type="Proteomes" id="UP000236754">
    <property type="component" value="Unassembled WGS sequence"/>
</dbReference>
<accession>A0A1H6E8W1</accession>
<evidence type="ECO:0000256" key="1">
    <source>
        <dbReference type="SAM" id="MobiDB-lite"/>
    </source>
</evidence>
<dbReference type="AlphaFoldDB" id="A0A1H6E8W1"/>